<proteinExistence type="predicted"/>
<keyword evidence="2" id="KW-1185">Reference proteome</keyword>
<accession>A0ACC1CVG0</accession>
<dbReference type="EMBL" id="CM034401">
    <property type="protein sequence ID" value="KAJ0175628.1"/>
    <property type="molecule type" value="Genomic_DNA"/>
</dbReference>
<protein>
    <submittedName>
        <fullName evidence="1">Uncharacterized protein</fullName>
    </submittedName>
</protein>
<comment type="caution">
    <text evidence="1">The sequence shown here is derived from an EMBL/GenBank/DDBJ whole genome shotgun (WGS) entry which is preliminary data.</text>
</comment>
<name>A0ACC1CVG0_9NEOP</name>
<evidence type="ECO:0000313" key="1">
    <source>
        <dbReference type="EMBL" id="KAJ0175628.1"/>
    </source>
</evidence>
<sequence length="235" mass="26715">MDSSVSSDDSCDSETKRMKSQLTEYGLGEEHLTKEEMSDILVAINNSKTSIKEENARLLVDADGCTGKPLMKRRYLNVRDRRLPWSLLPVTITQTEKARALAVYVKLMSINNYRQARQLTNFASWPPPIQIVEEATRIQPLRSTRSGRSVPIYTGYDDDSPDIDFVITKTKRRKINDQSAGDGVYSNKVVSLKRKTQRDENSRPIKEIKMNCENDASANIINIKTSKEAYSFVED</sequence>
<dbReference type="Proteomes" id="UP000824533">
    <property type="component" value="Linkage Group LG15"/>
</dbReference>
<evidence type="ECO:0000313" key="2">
    <source>
        <dbReference type="Proteomes" id="UP000824533"/>
    </source>
</evidence>
<organism evidence="1 2">
    <name type="scientific">Dendrolimus kikuchii</name>
    <dbReference type="NCBI Taxonomy" id="765133"/>
    <lineage>
        <taxon>Eukaryota</taxon>
        <taxon>Metazoa</taxon>
        <taxon>Ecdysozoa</taxon>
        <taxon>Arthropoda</taxon>
        <taxon>Hexapoda</taxon>
        <taxon>Insecta</taxon>
        <taxon>Pterygota</taxon>
        <taxon>Neoptera</taxon>
        <taxon>Endopterygota</taxon>
        <taxon>Lepidoptera</taxon>
        <taxon>Glossata</taxon>
        <taxon>Ditrysia</taxon>
        <taxon>Bombycoidea</taxon>
        <taxon>Lasiocampidae</taxon>
        <taxon>Dendrolimus</taxon>
    </lineage>
</organism>
<gene>
    <name evidence="1" type="ORF">K1T71_008787</name>
</gene>
<reference evidence="1 2" key="1">
    <citation type="journal article" date="2021" name="Front. Genet.">
        <title>Chromosome-Level Genome Assembly Reveals Significant Gene Expansion in the Toll and IMD Signaling Pathways of Dendrolimus kikuchii.</title>
        <authorList>
            <person name="Zhou J."/>
            <person name="Wu P."/>
            <person name="Xiong Z."/>
            <person name="Liu N."/>
            <person name="Zhao N."/>
            <person name="Ji M."/>
            <person name="Qiu Y."/>
            <person name="Yang B."/>
        </authorList>
    </citation>
    <scope>NUCLEOTIDE SEQUENCE [LARGE SCALE GENOMIC DNA]</scope>
    <source>
        <strain evidence="1">Ann1</strain>
    </source>
</reference>